<protein>
    <recommendedName>
        <fullName evidence="5">PNPLA domain-containing protein</fullName>
    </recommendedName>
</protein>
<dbReference type="InterPro" id="IPR002641">
    <property type="entry name" value="PNPLA_dom"/>
</dbReference>
<evidence type="ECO:0000259" key="5">
    <source>
        <dbReference type="PROSITE" id="PS51635"/>
    </source>
</evidence>
<evidence type="ECO:0000256" key="3">
    <source>
        <dbReference type="ARBA" id="ARBA00023098"/>
    </source>
</evidence>
<dbReference type="OrthoDB" id="5290098at2"/>
<dbReference type="GO" id="GO:0016042">
    <property type="term" value="P:lipid catabolic process"/>
    <property type="evidence" value="ECO:0007669"/>
    <property type="project" value="UniProtKB-UniRule"/>
</dbReference>
<gene>
    <name evidence="6" type="ORF">C9J01_01460</name>
</gene>
<feature type="active site" description="Nucleophile" evidence="4">
    <location>
        <position position="98"/>
    </location>
</feature>
<name>A0A2T3NJT3_9GAMM</name>
<dbReference type="GO" id="GO:0016787">
    <property type="term" value="F:hydrolase activity"/>
    <property type="evidence" value="ECO:0007669"/>
    <property type="project" value="UniProtKB-UniRule"/>
</dbReference>
<comment type="caution">
    <text evidence="6">The sequence shown here is derived from an EMBL/GenBank/DDBJ whole genome shotgun (WGS) entry which is preliminary data.</text>
</comment>
<feature type="short sequence motif" description="GXSXG" evidence="4">
    <location>
        <begin position="96"/>
        <end position="100"/>
    </location>
</feature>
<proteinExistence type="predicted"/>
<dbReference type="PANTHER" id="PTHR14226">
    <property type="entry name" value="NEUROPATHY TARGET ESTERASE/SWISS CHEESE D.MELANOGASTER"/>
    <property type="match status" value="1"/>
</dbReference>
<keyword evidence="2 4" id="KW-0442">Lipid degradation</keyword>
<evidence type="ECO:0000256" key="4">
    <source>
        <dbReference type="PROSITE-ProRule" id="PRU01161"/>
    </source>
</evidence>
<evidence type="ECO:0000313" key="6">
    <source>
        <dbReference type="EMBL" id="PSW15712.1"/>
    </source>
</evidence>
<keyword evidence="1 4" id="KW-0378">Hydrolase</keyword>
<dbReference type="Pfam" id="PF01734">
    <property type="entry name" value="Patatin"/>
    <property type="match status" value="1"/>
</dbReference>
<feature type="domain" description="PNPLA" evidence="5">
    <location>
        <begin position="65"/>
        <end position="222"/>
    </location>
</feature>
<reference evidence="6 7" key="1">
    <citation type="submission" date="2018-03" db="EMBL/GenBank/DDBJ databases">
        <title>Whole genome sequencing of Histamine producing bacteria.</title>
        <authorList>
            <person name="Butler K."/>
        </authorList>
    </citation>
    <scope>NUCLEOTIDE SEQUENCE [LARGE SCALE GENOMIC DNA]</scope>
    <source>
        <strain evidence="6 7">DSM 19138</strain>
    </source>
</reference>
<evidence type="ECO:0000313" key="7">
    <source>
        <dbReference type="Proteomes" id="UP000241346"/>
    </source>
</evidence>
<evidence type="ECO:0000256" key="2">
    <source>
        <dbReference type="ARBA" id="ARBA00022963"/>
    </source>
</evidence>
<sequence>MNSTVSSAKFRQFVTVLFLLSLSGCSTTNEYNGLTAVDIKVVANEESAQTGQLSADNIDKPKLAIAFGGGASRGMMHLGVMKALEEEGIKADIVTGTSVGSIAAALYSSNEYLDVQRKLFEFSEHEIVDINFSRKGLIKGKALAKWVNKHTGYEDISDLPITTGIVATNLTQQKAVMFTEGDIGQAVQTSSSVPGVFVPVYHNADILVDGGVLSLVPVYAARQLGADIVIGVDVFCSLPPPLRYTAIDTMANTFWIQSCIATKEEIDSADIALAPVSPDPSLVNFGGSSERTAAMEVGYKAMKEVLPELKAMLGRPY</sequence>
<dbReference type="InterPro" id="IPR016035">
    <property type="entry name" value="Acyl_Trfase/lysoPLipase"/>
</dbReference>
<dbReference type="RefSeq" id="WP_107296330.1">
    <property type="nucleotide sequence ID" value="NZ_PYMB01000001.1"/>
</dbReference>
<comment type="caution">
    <text evidence="4">Lacks conserved residue(s) required for the propagation of feature annotation.</text>
</comment>
<feature type="active site" description="Proton acceptor" evidence="4">
    <location>
        <position position="209"/>
    </location>
</feature>
<feature type="short sequence motif" description="DGA/G" evidence="4">
    <location>
        <begin position="209"/>
        <end position="211"/>
    </location>
</feature>
<dbReference type="InterPro" id="IPR050301">
    <property type="entry name" value="NTE"/>
</dbReference>
<dbReference type="EMBL" id="PYMB01000001">
    <property type="protein sequence ID" value="PSW15712.1"/>
    <property type="molecule type" value="Genomic_DNA"/>
</dbReference>
<dbReference type="AlphaFoldDB" id="A0A2T3NJT3"/>
<organism evidence="6 7">
    <name type="scientific">Photobacterium rosenbergii</name>
    <dbReference type="NCBI Taxonomy" id="294936"/>
    <lineage>
        <taxon>Bacteria</taxon>
        <taxon>Pseudomonadati</taxon>
        <taxon>Pseudomonadota</taxon>
        <taxon>Gammaproteobacteria</taxon>
        <taxon>Vibrionales</taxon>
        <taxon>Vibrionaceae</taxon>
        <taxon>Photobacterium</taxon>
    </lineage>
</organism>
<accession>A0A2T3NJT3</accession>
<dbReference type="SUPFAM" id="SSF52151">
    <property type="entry name" value="FabD/lysophospholipase-like"/>
    <property type="match status" value="1"/>
</dbReference>
<evidence type="ECO:0000256" key="1">
    <source>
        <dbReference type="ARBA" id="ARBA00022801"/>
    </source>
</evidence>
<dbReference type="Gene3D" id="3.40.1090.10">
    <property type="entry name" value="Cytosolic phospholipase A2 catalytic domain"/>
    <property type="match status" value="2"/>
</dbReference>
<dbReference type="Proteomes" id="UP000241346">
    <property type="component" value="Unassembled WGS sequence"/>
</dbReference>
<keyword evidence="3 4" id="KW-0443">Lipid metabolism</keyword>
<dbReference type="PROSITE" id="PS51635">
    <property type="entry name" value="PNPLA"/>
    <property type="match status" value="1"/>
</dbReference>
<dbReference type="PANTHER" id="PTHR14226:SF29">
    <property type="entry name" value="NEUROPATHY TARGET ESTERASE SWS"/>
    <property type="match status" value="1"/>
</dbReference>